<dbReference type="Proteomes" id="UP000605970">
    <property type="component" value="Unassembled WGS sequence"/>
</dbReference>
<gene>
    <name evidence="1" type="ORF">Mgra_00002195</name>
</gene>
<evidence type="ECO:0000313" key="1">
    <source>
        <dbReference type="EMBL" id="KAF7638225.1"/>
    </source>
</evidence>
<dbReference type="OrthoDB" id="10387625at2759"/>
<dbReference type="EMBL" id="JABEBT010000013">
    <property type="protein sequence ID" value="KAF7638225.1"/>
    <property type="molecule type" value="Genomic_DNA"/>
</dbReference>
<dbReference type="AlphaFoldDB" id="A0A8S9ZYJ0"/>
<name>A0A8S9ZYJ0_9BILA</name>
<proteinExistence type="predicted"/>
<organism evidence="1 2">
    <name type="scientific">Meloidogyne graminicola</name>
    <dbReference type="NCBI Taxonomy" id="189291"/>
    <lineage>
        <taxon>Eukaryota</taxon>
        <taxon>Metazoa</taxon>
        <taxon>Ecdysozoa</taxon>
        <taxon>Nematoda</taxon>
        <taxon>Chromadorea</taxon>
        <taxon>Rhabditida</taxon>
        <taxon>Tylenchina</taxon>
        <taxon>Tylenchomorpha</taxon>
        <taxon>Tylenchoidea</taxon>
        <taxon>Meloidogynidae</taxon>
        <taxon>Meloidogyninae</taxon>
        <taxon>Meloidogyne</taxon>
    </lineage>
</organism>
<accession>A0A8S9ZYJ0</accession>
<reference evidence="1" key="1">
    <citation type="journal article" date="2020" name="Ecol. Evol.">
        <title>Genome structure and content of the rice root-knot nematode (Meloidogyne graminicola).</title>
        <authorList>
            <person name="Phan N.T."/>
            <person name="Danchin E.G.J."/>
            <person name="Klopp C."/>
            <person name="Perfus-Barbeoch L."/>
            <person name="Kozlowski D.K."/>
            <person name="Koutsovoulos G.D."/>
            <person name="Lopez-Roques C."/>
            <person name="Bouchez O."/>
            <person name="Zahm M."/>
            <person name="Besnard G."/>
            <person name="Bellafiore S."/>
        </authorList>
    </citation>
    <scope>NUCLEOTIDE SEQUENCE</scope>
    <source>
        <strain evidence="1">VN-18</strain>
    </source>
</reference>
<sequence length="94" mass="11461">TITLWSLIVYIINALNYLKKENELLYKNNYFKLEYKSILLFYQQLFKKDVNESILFREAIINSTKYMYEIFNDELNQFFDGGCYEVYKEECFNG</sequence>
<feature type="non-terminal residue" evidence="1">
    <location>
        <position position="94"/>
    </location>
</feature>
<protein>
    <submittedName>
        <fullName evidence="1">Uncharacterized protein</fullName>
    </submittedName>
</protein>
<keyword evidence="2" id="KW-1185">Reference proteome</keyword>
<evidence type="ECO:0000313" key="2">
    <source>
        <dbReference type="Proteomes" id="UP000605970"/>
    </source>
</evidence>
<comment type="caution">
    <text evidence="1">The sequence shown here is derived from an EMBL/GenBank/DDBJ whole genome shotgun (WGS) entry which is preliminary data.</text>
</comment>